<dbReference type="GO" id="GO:0015031">
    <property type="term" value="P:protein transport"/>
    <property type="evidence" value="ECO:0007669"/>
    <property type="project" value="UniProtKB-KW"/>
</dbReference>
<evidence type="ECO:0000256" key="8">
    <source>
        <dbReference type="SAM" id="MobiDB-lite"/>
    </source>
</evidence>
<sequence>MKIKSYVTAEDSAQVDLTPLIDVVFILLIFFILSATFQKDSSIPIDRPSSSSSTQSENRSLNVTIDESGQLWFEEARVSLSKLKTLASIQVQVQPMSNAVIKADKRVPTGKLIEVIDSLRLVGVGNVAVATQEK</sequence>
<keyword evidence="4 7" id="KW-0812">Transmembrane</keyword>
<dbReference type="GO" id="GO:0022857">
    <property type="term" value="F:transmembrane transporter activity"/>
    <property type="evidence" value="ECO:0007669"/>
    <property type="project" value="InterPro"/>
</dbReference>
<keyword evidence="11" id="KW-1185">Reference proteome</keyword>
<evidence type="ECO:0000256" key="4">
    <source>
        <dbReference type="ARBA" id="ARBA00022692"/>
    </source>
</evidence>
<dbReference type="InterPro" id="IPR003400">
    <property type="entry name" value="ExbD"/>
</dbReference>
<dbReference type="PANTHER" id="PTHR30558">
    <property type="entry name" value="EXBD MEMBRANE COMPONENT OF PMF-DRIVEN MACROMOLECULE IMPORT SYSTEM"/>
    <property type="match status" value="1"/>
</dbReference>
<evidence type="ECO:0000256" key="3">
    <source>
        <dbReference type="ARBA" id="ARBA00022475"/>
    </source>
</evidence>
<evidence type="ECO:0000256" key="6">
    <source>
        <dbReference type="ARBA" id="ARBA00023136"/>
    </source>
</evidence>
<dbReference type="EMBL" id="LT960611">
    <property type="protein sequence ID" value="SON48957.1"/>
    <property type="molecule type" value="Genomic_DNA"/>
</dbReference>
<feature type="region of interest" description="Disordered" evidence="8">
    <location>
        <begin position="41"/>
        <end position="60"/>
    </location>
</feature>
<dbReference type="RefSeq" id="WP_102521705.1">
    <property type="nucleotide sequence ID" value="NZ_LT960611.1"/>
</dbReference>
<comment type="similarity">
    <text evidence="2 7">Belongs to the ExbD/TolR family.</text>
</comment>
<evidence type="ECO:0000256" key="9">
    <source>
        <dbReference type="SAM" id="Phobius"/>
    </source>
</evidence>
<evidence type="ECO:0000256" key="5">
    <source>
        <dbReference type="ARBA" id="ARBA00022989"/>
    </source>
</evidence>
<reference evidence="10 11" key="1">
    <citation type="submission" date="2017-10" db="EMBL/GenBank/DDBJ databases">
        <authorList>
            <person name="Banno H."/>
            <person name="Chua N.-H."/>
        </authorList>
    </citation>
    <scope>NUCLEOTIDE SEQUENCE [LARGE SCALE GENOMIC DNA]</scope>
    <source>
        <strain evidence="10">Vibrio tapetis CECT4600</strain>
    </source>
</reference>
<dbReference type="KEGG" id="vta:A0978"/>
<dbReference type="GO" id="GO:0005886">
    <property type="term" value="C:plasma membrane"/>
    <property type="evidence" value="ECO:0007669"/>
    <property type="project" value="UniProtKB-SubCell"/>
</dbReference>
<accession>A0A2N8ZAQ2</accession>
<evidence type="ECO:0000256" key="1">
    <source>
        <dbReference type="ARBA" id="ARBA00004162"/>
    </source>
</evidence>
<dbReference type="Proteomes" id="UP000235828">
    <property type="component" value="Chromosome A"/>
</dbReference>
<keyword evidence="6 9" id="KW-0472">Membrane</keyword>
<dbReference type="PANTHER" id="PTHR30558:SF3">
    <property type="entry name" value="BIOPOLYMER TRANSPORT PROTEIN EXBD-RELATED"/>
    <property type="match status" value="1"/>
</dbReference>
<keyword evidence="7" id="KW-0653">Protein transport</keyword>
<dbReference type="Pfam" id="PF02472">
    <property type="entry name" value="ExbD"/>
    <property type="match status" value="1"/>
</dbReference>
<keyword evidence="7" id="KW-0813">Transport</keyword>
<evidence type="ECO:0000256" key="2">
    <source>
        <dbReference type="ARBA" id="ARBA00005811"/>
    </source>
</evidence>
<feature type="transmembrane region" description="Helical" evidence="9">
    <location>
        <begin position="20"/>
        <end position="37"/>
    </location>
</feature>
<gene>
    <name evidence="10" type="ORF">VTAP4600_A0978</name>
</gene>
<dbReference type="OrthoDB" id="9793581at2"/>
<protein>
    <submittedName>
        <fullName evidence="10">Biopolymer transport ExbD/TolR family protein</fullName>
    </submittedName>
</protein>
<keyword evidence="5 9" id="KW-1133">Transmembrane helix</keyword>
<evidence type="ECO:0000313" key="10">
    <source>
        <dbReference type="EMBL" id="SON48957.1"/>
    </source>
</evidence>
<organism evidence="10 11">
    <name type="scientific">Vibrio tapetis subsp. tapetis</name>
    <dbReference type="NCBI Taxonomy" id="1671868"/>
    <lineage>
        <taxon>Bacteria</taxon>
        <taxon>Pseudomonadati</taxon>
        <taxon>Pseudomonadota</taxon>
        <taxon>Gammaproteobacteria</taxon>
        <taxon>Vibrionales</taxon>
        <taxon>Vibrionaceae</taxon>
        <taxon>Vibrio</taxon>
    </lineage>
</organism>
<evidence type="ECO:0000256" key="7">
    <source>
        <dbReference type="RuleBase" id="RU003879"/>
    </source>
</evidence>
<keyword evidence="3" id="KW-1003">Cell membrane</keyword>
<name>A0A2N8ZAQ2_9VIBR</name>
<dbReference type="Gene3D" id="3.30.420.270">
    <property type="match status" value="1"/>
</dbReference>
<evidence type="ECO:0000313" key="11">
    <source>
        <dbReference type="Proteomes" id="UP000235828"/>
    </source>
</evidence>
<proteinExistence type="inferred from homology"/>
<dbReference type="AlphaFoldDB" id="A0A2N8ZAQ2"/>
<feature type="compositionally biased region" description="Low complexity" evidence="8">
    <location>
        <begin position="41"/>
        <end position="53"/>
    </location>
</feature>
<comment type="subcellular location">
    <subcellularLocation>
        <location evidence="1">Cell membrane</location>
        <topology evidence="1">Single-pass membrane protein</topology>
    </subcellularLocation>
    <subcellularLocation>
        <location evidence="7">Cell membrane</location>
        <topology evidence="7">Single-pass type II membrane protein</topology>
    </subcellularLocation>
</comment>